<dbReference type="AlphaFoldDB" id="S4NNB9"/>
<evidence type="ECO:0000313" key="1">
    <source>
        <dbReference type="EMBL" id="GAD17341.1"/>
    </source>
</evidence>
<sequence length="74" mass="8517">MDDLLKTISSLGVFPNKGQSAKNILEYLDGFSYLHTKRNTIFYQVNDSLHEVQVLNVLDNREDLVTKLSIFDIK</sequence>
<dbReference type="InterPro" id="IPR035093">
    <property type="entry name" value="RelE/ParE_toxin_dom_sf"/>
</dbReference>
<comment type="caution">
    <text evidence="1">The sequence shown here is derived from an EMBL/GenBank/DDBJ whole genome shotgun (WGS) entry which is preliminary data.</text>
</comment>
<name>S4NNB9_9LACO</name>
<gene>
    <name evidence="1" type="ORF">LOT_1879</name>
</gene>
<accession>S4NNB9</accession>
<organism evidence="1 2">
    <name type="scientific">Lentilactobacillus otakiensis DSM 19908 = JCM 15040</name>
    <dbReference type="NCBI Taxonomy" id="1423780"/>
    <lineage>
        <taxon>Bacteria</taxon>
        <taxon>Bacillati</taxon>
        <taxon>Bacillota</taxon>
        <taxon>Bacilli</taxon>
        <taxon>Lactobacillales</taxon>
        <taxon>Lactobacillaceae</taxon>
        <taxon>Lentilactobacillus</taxon>
    </lineage>
</organism>
<keyword evidence="2" id="KW-1185">Reference proteome</keyword>
<dbReference type="EMBL" id="BASH01000006">
    <property type="protein sequence ID" value="GAD17341.1"/>
    <property type="molecule type" value="Genomic_DNA"/>
</dbReference>
<dbReference type="Gene3D" id="3.30.2310.20">
    <property type="entry name" value="RelE-like"/>
    <property type="match status" value="1"/>
</dbReference>
<reference evidence="2" key="1">
    <citation type="journal article" date="2013" name="Genome Announc.">
        <title>Draft Genome Sequence of D-Branched-Chain Amino Acid Producer Lactobacillus otakiensis JCM 15040T, Isolated from a Traditional Japanese Pickle.</title>
        <authorList>
            <person name="Doi K."/>
            <person name="Mori K."/>
            <person name="Mutaguchi Y."/>
            <person name="Tashiro K."/>
            <person name="Fujino Y."/>
            <person name="Ohmori T."/>
            <person name="Kuhara S."/>
            <person name="Ohshima T."/>
        </authorList>
    </citation>
    <scope>NUCLEOTIDE SEQUENCE [LARGE SCALE GENOMIC DNA]</scope>
    <source>
        <strain evidence="2">JCM 15040</strain>
    </source>
</reference>
<dbReference type="PATRIC" id="fig|1423780.4.peg.154"/>
<proteinExistence type="predicted"/>
<protein>
    <submittedName>
        <fullName evidence="1">Uncharacterized protein</fullName>
    </submittedName>
</protein>
<evidence type="ECO:0000313" key="2">
    <source>
        <dbReference type="Proteomes" id="UP000016361"/>
    </source>
</evidence>
<dbReference type="Proteomes" id="UP000016361">
    <property type="component" value="Unassembled WGS sequence"/>
</dbReference>